<comment type="caution">
    <text evidence="2">The sequence shown here is derived from an EMBL/GenBank/DDBJ whole genome shotgun (WGS) entry which is preliminary data.</text>
</comment>
<proteinExistence type="predicted"/>
<dbReference type="OrthoDB" id="5594114at2759"/>
<gene>
    <name evidence="2" type="ORF">H4R18_001798</name>
</gene>
<feature type="region of interest" description="Disordered" evidence="1">
    <location>
        <begin position="263"/>
        <end position="289"/>
    </location>
</feature>
<name>A0A9W8HH14_9FUNG</name>
<sequence length="289" mass="30224">MPTGHLDSRSQTFSSMDCSQLRQMQPAGSEDARRLHQDHKAIKRALDKGAQDTATALSSLHEKASKINLSISDLHADMKKLERMVASENGPPHTSIVDVELKFGNMVRNLESRLASGISDRVAAVVDAKIRAALAPIGDQLAQRTSALADKGGVAADILDRLADVSAAVSEILACVGPRASEQAAGSPEHRQLLLAPPPPPPNVFDASSLPLAAICPPAPQAPSGDGDAAGRHCITFGFAIADRRTSCGPSFSVADAMGRAHASAQCAPAPAARHQSAARGRKPKRPRA</sequence>
<dbReference type="EMBL" id="JANBUL010000051">
    <property type="protein sequence ID" value="KAJ2783279.1"/>
    <property type="molecule type" value="Genomic_DNA"/>
</dbReference>
<feature type="compositionally biased region" description="Polar residues" evidence="1">
    <location>
        <begin position="9"/>
        <end position="23"/>
    </location>
</feature>
<feature type="compositionally biased region" description="Basic residues" evidence="1">
    <location>
        <begin position="280"/>
        <end position="289"/>
    </location>
</feature>
<dbReference type="Proteomes" id="UP001140217">
    <property type="component" value="Unassembled WGS sequence"/>
</dbReference>
<accession>A0A9W8HH14</accession>
<evidence type="ECO:0000313" key="3">
    <source>
        <dbReference type="Proteomes" id="UP001140217"/>
    </source>
</evidence>
<evidence type="ECO:0000313" key="2">
    <source>
        <dbReference type="EMBL" id="KAJ2783279.1"/>
    </source>
</evidence>
<feature type="compositionally biased region" description="Low complexity" evidence="1">
    <location>
        <begin position="263"/>
        <end position="279"/>
    </location>
</feature>
<evidence type="ECO:0000256" key="1">
    <source>
        <dbReference type="SAM" id="MobiDB-lite"/>
    </source>
</evidence>
<keyword evidence="3" id="KW-1185">Reference proteome</keyword>
<feature type="region of interest" description="Disordered" evidence="1">
    <location>
        <begin position="1"/>
        <end position="36"/>
    </location>
</feature>
<dbReference type="AlphaFoldDB" id="A0A9W8HH14"/>
<reference evidence="2" key="1">
    <citation type="submission" date="2022-07" db="EMBL/GenBank/DDBJ databases">
        <title>Phylogenomic reconstructions and comparative analyses of Kickxellomycotina fungi.</title>
        <authorList>
            <person name="Reynolds N.K."/>
            <person name="Stajich J.E."/>
            <person name="Barry K."/>
            <person name="Grigoriev I.V."/>
            <person name="Crous P."/>
            <person name="Smith M.E."/>
        </authorList>
    </citation>
    <scope>NUCLEOTIDE SEQUENCE</scope>
    <source>
        <strain evidence="2">NBRC 105414</strain>
    </source>
</reference>
<organism evidence="2 3">
    <name type="scientific">Coemansia javaensis</name>
    <dbReference type="NCBI Taxonomy" id="2761396"/>
    <lineage>
        <taxon>Eukaryota</taxon>
        <taxon>Fungi</taxon>
        <taxon>Fungi incertae sedis</taxon>
        <taxon>Zoopagomycota</taxon>
        <taxon>Kickxellomycotina</taxon>
        <taxon>Kickxellomycetes</taxon>
        <taxon>Kickxellales</taxon>
        <taxon>Kickxellaceae</taxon>
        <taxon>Coemansia</taxon>
    </lineage>
</organism>
<protein>
    <submittedName>
        <fullName evidence="2">Uncharacterized protein</fullName>
    </submittedName>
</protein>